<dbReference type="Gene3D" id="3.40.50.261">
    <property type="entry name" value="Succinyl-CoA synthetase domains"/>
    <property type="match status" value="2"/>
</dbReference>
<keyword evidence="1" id="KW-0436">Ligase</keyword>
<dbReference type="Pfam" id="PF13302">
    <property type="entry name" value="Acetyltransf_3"/>
    <property type="match status" value="1"/>
</dbReference>
<dbReference type="InterPro" id="IPR003781">
    <property type="entry name" value="CoA-bd"/>
</dbReference>
<dbReference type="PANTHER" id="PTHR43334">
    <property type="entry name" value="ACETATE--COA LIGASE [ADP-FORMING]"/>
    <property type="match status" value="1"/>
</dbReference>
<dbReference type="Gene3D" id="3.30.470.20">
    <property type="entry name" value="ATP-grasp fold, B domain"/>
    <property type="match status" value="1"/>
</dbReference>
<dbReference type="InterPro" id="IPR036291">
    <property type="entry name" value="NAD(P)-bd_dom_sf"/>
</dbReference>
<comment type="caution">
    <text evidence="7">The sequence shown here is derived from an EMBL/GenBank/DDBJ whole genome shotgun (WGS) entry which is preliminary data.</text>
</comment>
<sequence>MRSKLYGLFHPSSVAIIGASDTPGKLGNVLAQRAARGGFPINRIIAINPNATQPIVGLRTVHSIEELDDVPELVVITTAAQYVPNIARSCATRGVKYLLIISAGFGEVHTKEGDQLQKELEDAVAGSNTRIVGPNCFGLMNMENGLDLTFGLTGISSPGHVSIISQSGGVAVALVDRARGLGVGLNKVITMGNAFDLSWKEYLSYLGSDPKTHAILLYVEGIGADAEGFLSALREVSEHKLVVVFKPGRSEAAAKAAATHTGSLAGNDKVFDAALRRTQAIRVDSLDEMFSTAIVANQELPRSDRYTFITNGGGPGVIAADRAALSGLLPVALTTETLTALDAFLPSNWSHGNPVDIIGDAGRERYYQSVRTVLADKNVESVIIMYVPTAMSPPEEVAKGIIQAVSEQRAVGFRKPVFVVWTGGWSIGGGEKLLQEASIPVLQNPDTAARILGHLAEYRRRHEVLYQTPRAIPRISDATLKEMRRLLLEIRDGGRTLLAEDEAKEILRMAQIPTNVIRVARSEAVAMEASRHIGYPVVVKAHAEIYPGVNAALSHKSEFGVHLNLRNPFDVGKAFHEIKKSVTDKLGAHSFCGVTIQSMVKTKDAHEIFLGTTNDPDFGPIMIFGRGGTHVEYFGDTAMGINQHSSAQMLQLMEQTRIFKILKGVRGAKAANIDAIVEAGVRLSEVATSLSGLVRSIEMNPLLASPEDVCAIDARIELFAPDEVGRNPAIRPYPGAFVHIVHLANGDAITIRPIDASDEGKMSFFHEQVSKEDVYHRYYTAISLETRKSHKRLAPRCNIDYRNHMAFVAENEKGEIVSVTRIVRANDAGEFEIAFFTRTDHKGQHLASYLMEASVDWAMKNQIVKLTGITERANAQMRKVFKGAGFSESPDPEDHSMVLFEKDLSCK</sequence>
<dbReference type="SUPFAM" id="SSF55729">
    <property type="entry name" value="Acyl-CoA N-acyltransferases (Nat)"/>
    <property type="match status" value="1"/>
</dbReference>
<dbReference type="InterPro" id="IPR016102">
    <property type="entry name" value="Succinyl-CoA_synth-like"/>
</dbReference>
<evidence type="ECO:0000256" key="3">
    <source>
        <dbReference type="ARBA" id="ARBA00022840"/>
    </source>
</evidence>
<protein>
    <recommendedName>
        <fullName evidence="9">N-acetyltransferase domain-containing protein</fullName>
    </recommendedName>
</protein>
<dbReference type="InterPro" id="IPR043938">
    <property type="entry name" value="Ligase_CoA_dom"/>
</dbReference>
<evidence type="ECO:0000256" key="4">
    <source>
        <dbReference type="PROSITE-ProRule" id="PRU00409"/>
    </source>
</evidence>
<evidence type="ECO:0000259" key="5">
    <source>
        <dbReference type="PROSITE" id="PS50975"/>
    </source>
</evidence>
<evidence type="ECO:0000256" key="1">
    <source>
        <dbReference type="ARBA" id="ARBA00022598"/>
    </source>
</evidence>
<keyword evidence="2 4" id="KW-0547">Nucleotide-binding</keyword>
<evidence type="ECO:0008006" key="9">
    <source>
        <dbReference type="Google" id="ProtNLM"/>
    </source>
</evidence>
<dbReference type="Gene3D" id="3.30.1490.20">
    <property type="entry name" value="ATP-grasp fold, A domain"/>
    <property type="match status" value="1"/>
</dbReference>
<gene>
    <name evidence="7" type="ORF">A2845_02185</name>
</gene>
<dbReference type="Proteomes" id="UP000177122">
    <property type="component" value="Unassembled WGS sequence"/>
</dbReference>
<proteinExistence type="predicted"/>
<dbReference type="InterPro" id="IPR016181">
    <property type="entry name" value="Acyl_CoA_acyltransferase"/>
</dbReference>
<dbReference type="GO" id="GO:0043758">
    <property type="term" value="F:acetate-CoA ligase (ADP-forming) activity"/>
    <property type="evidence" value="ECO:0007669"/>
    <property type="project" value="InterPro"/>
</dbReference>
<dbReference type="SUPFAM" id="SSF56059">
    <property type="entry name" value="Glutathione synthetase ATP-binding domain-like"/>
    <property type="match status" value="1"/>
</dbReference>
<dbReference type="Pfam" id="PF13607">
    <property type="entry name" value="Succ_CoA_lig"/>
    <property type="match status" value="1"/>
</dbReference>
<dbReference type="InterPro" id="IPR013815">
    <property type="entry name" value="ATP_grasp_subdomain_1"/>
</dbReference>
<dbReference type="SUPFAM" id="SSF52210">
    <property type="entry name" value="Succinyl-CoA synthetase domains"/>
    <property type="match status" value="2"/>
</dbReference>
<dbReference type="InterPro" id="IPR000182">
    <property type="entry name" value="GNAT_dom"/>
</dbReference>
<evidence type="ECO:0000313" key="8">
    <source>
        <dbReference type="Proteomes" id="UP000177122"/>
    </source>
</evidence>
<dbReference type="AlphaFoldDB" id="A0A1G2CUP6"/>
<dbReference type="Pfam" id="PF13549">
    <property type="entry name" value="ATP-grasp_5"/>
    <property type="match status" value="1"/>
</dbReference>
<dbReference type="PANTHER" id="PTHR43334:SF1">
    <property type="entry name" value="3-HYDROXYPROPIONATE--COA LIGASE [ADP-FORMING]"/>
    <property type="match status" value="1"/>
</dbReference>
<keyword evidence="3 4" id="KW-0067">ATP-binding</keyword>
<dbReference type="EMBL" id="MHLI01000015">
    <property type="protein sequence ID" value="OGZ05109.1"/>
    <property type="molecule type" value="Genomic_DNA"/>
</dbReference>
<reference evidence="7 8" key="1">
    <citation type="journal article" date="2016" name="Nat. Commun.">
        <title>Thousands of microbial genomes shed light on interconnected biogeochemical processes in an aquifer system.</title>
        <authorList>
            <person name="Anantharaman K."/>
            <person name="Brown C.T."/>
            <person name="Hug L.A."/>
            <person name="Sharon I."/>
            <person name="Castelle C.J."/>
            <person name="Probst A.J."/>
            <person name="Thomas B.C."/>
            <person name="Singh A."/>
            <person name="Wilkins M.J."/>
            <person name="Karaoz U."/>
            <person name="Brodie E.L."/>
            <person name="Williams K.H."/>
            <person name="Hubbard S.S."/>
            <person name="Banfield J.F."/>
        </authorList>
    </citation>
    <scope>NUCLEOTIDE SEQUENCE [LARGE SCALE GENOMIC DNA]</scope>
</reference>
<dbReference type="InterPro" id="IPR011761">
    <property type="entry name" value="ATP-grasp"/>
</dbReference>
<dbReference type="SUPFAM" id="SSF51735">
    <property type="entry name" value="NAD(P)-binding Rossmann-fold domains"/>
    <property type="match status" value="1"/>
</dbReference>
<evidence type="ECO:0000259" key="6">
    <source>
        <dbReference type="PROSITE" id="PS51186"/>
    </source>
</evidence>
<evidence type="ECO:0000313" key="7">
    <source>
        <dbReference type="EMBL" id="OGZ05109.1"/>
    </source>
</evidence>
<dbReference type="GO" id="GO:0016747">
    <property type="term" value="F:acyltransferase activity, transferring groups other than amino-acyl groups"/>
    <property type="evidence" value="ECO:0007669"/>
    <property type="project" value="InterPro"/>
</dbReference>
<dbReference type="Gene3D" id="3.40.630.30">
    <property type="match status" value="1"/>
</dbReference>
<evidence type="ECO:0000256" key="2">
    <source>
        <dbReference type="ARBA" id="ARBA00022741"/>
    </source>
</evidence>
<dbReference type="SMART" id="SM00881">
    <property type="entry name" value="CoA_binding"/>
    <property type="match status" value="1"/>
</dbReference>
<dbReference type="GO" id="GO:0005524">
    <property type="term" value="F:ATP binding"/>
    <property type="evidence" value="ECO:0007669"/>
    <property type="project" value="UniProtKB-UniRule"/>
</dbReference>
<dbReference type="GO" id="GO:0046872">
    <property type="term" value="F:metal ion binding"/>
    <property type="evidence" value="ECO:0007669"/>
    <property type="project" value="InterPro"/>
</dbReference>
<organism evidence="7 8">
    <name type="scientific">Candidatus Lloydbacteria bacterium RIFCSPHIGHO2_01_FULL_49_22</name>
    <dbReference type="NCBI Taxonomy" id="1798658"/>
    <lineage>
        <taxon>Bacteria</taxon>
        <taxon>Candidatus Lloydiibacteriota</taxon>
    </lineage>
</organism>
<dbReference type="Pfam" id="PF19045">
    <property type="entry name" value="Ligase_CoA_2"/>
    <property type="match status" value="1"/>
</dbReference>
<dbReference type="PROSITE" id="PS51186">
    <property type="entry name" value="GNAT"/>
    <property type="match status" value="1"/>
</dbReference>
<dbReference type="InterPro" id="IPR051538">
    <property type="entry name" value="Acyl-CoA_Synth/Transferase"/>
</dbReference>
<name>A0A1G2CUP6_9BACT</name>
<dbReference type="Pfam" id="PF13380">
    <property type="entry name" value="CoA_binding_2"/>
    <property type="match status" value="1"/>
</dbReference>
<dbReference type="InterPro" id="IPR032875">
    <property type="entry name" value="Succ_CoA_lig_flav_dom"/>
</dbReference>
<feature type="domain" description="ATP-grasp" evidence="5">
    <location>
        <begin position="504"/>
        <end position="541"/>
    </location>
</feature>
<accession>A0A1G2CUP6</accession>
<feature type="domain" description="N-acetyltransferase" evidence="6">
    <location>
        <begin position="749"/>
        <end position="905"/>
    </location>
</feature>
<dbReference type="PROSITE" id="PS50975">
    <property type="entry name" value="ATP_GRASP"/>
    <property type="match status" value="1"/>
</dbReference>
<dbReference type="Gene3D" id="3.40.50.720">
    <property type="entry name" value="NAD(P)-binding Rossmann-like Domain"/>
    <property type="match status" value="1"/>
</dbReference>